<keyword evidence="2" id="KW-1185">Reference proteome</keyword>
<dbReference type="AlphaFoldDB" id="A0A8R2HPW9"/>
<protein>
    <submittedName>
        <fullName evidence="1">Uncharacterized protein</fullName>
    </submittedName>
</protein>
<dbReference type="EnsemblMetazoa" id="XM_021353036.2">
    <property type="protein sequence ID" value="XP_021208711.2"/>
    <property type="gene ID" value="LOC105842680"/>
</dbReference>
<sequence>MGDTKRQNSQNNHHYGYFRLCQLNDPAIKTDQQKRILVKQDPSNAAYFQILMEKIGVGNNFYLLGCDIGILIAMELAAILEKNGFLGTIFCLGTTPEDVKPVIEQQLGAFSTEDQLQLGILKHIFTLLTGEVPSDLDETLYLHSSWNEKIDACIKIMADRITQTKQYVKALINFVYEIILSIKQYESSALPTLKSRVVILRSPGYSSTSSASSYVIEDISAPLCDAAKDVRCAAVINDNLSTEILKEFKTKNLCDIFVINFDDKYVRAY</sequence>
<evidence type="ECO:0000313" key="1">
    <source>
        <dbReference type="EnsemblMetazoa" id="XP_021208711.2"/>
    </source>
</evidence>
<reference evidence="1" key="2">
    <citation type="submission" date="2022-06" db="UniProtKB">
        <authorList>
            <consortium name="EnsemblMetazoa"/>
        </authorList>
    </citation>
    <scope>IDENTIFICATION</scope>
    <source>
        <strain evidence="1">p50T (Dazao)</strain>
    </source>
</reference>
<reference evidence="2" key="1">
    <citation type="journal article" date="2008" name="Insect Biochem. Mol. Biol.">
        <title>The genome of a lepidopteran model insect, the silkworm Bombyx mori.</title>
        <authorList>
            <consortium name="International Silkworm Genome Consortium"/>
        </authorList>
    </citation>
    <scope>NUCLEOTIDE SEQUENCE [LARGE SCALE GENOMIC DNA]</scope>
    <source>
        <strain evidence="2">p50T</strain>
    </source>
</reference>
<accession>A0A8R2HPW9</accession>
<dbReference type="Proteomes" id="UP000005204">
    <property type="component" value="Unassembled WGS sequence"/>
</dbReference>
<organism evidence="1 2">
    <name type="scientific">Bombyx mori</name>
    <name type="common">Silk moth</name>
    <dbReference type="NCBI Taxonomy" id="7091"/>
    <lineage>
        <taxon>Eukaryota</taxon>
        <taxon>Metazoa</taxon>
        <taxon>Ecdysozoa</taxon>
        <taxon>Arthropoda</taxon>
        <taxon>Hexapoda</taxon>
        <taxon>Insecta</taxon>
        <taxon>Pterygota</taxon>
        <taxon>Neoptera</taxon>
        <taxon>Endopterygota</taxon>
        <taxon>Lepidoptera</taxon>
        <taxon>Glossata</taxon>
        <taxon>Ditrysia</taxon>
        <taxon>Bombycoidea</taxon>
        <taxon>Bombycidae</taxon>
        <taxon>Bombycinae</taxon>
        <taxon>Bombyx</taxon>
    </lineage>
</organism>
<proteinExistence type="predicted"/>
<name>A0A8R2HPW9_BOMMO</name>
<dbReference type="KEGG" id="bmor:105842680"/>
<dbReference type="GeneID" id="105842680"/>
<evidence type="ECO:0000313" key="2">
    <source>
        <dbReference type="Proteomes" id="UP000005204"/>
    </source>
</evidence>
<dbReference type="RefSeq" id="XP_021208711.2">
    <property type="nucleotide sequence ID" value="XM_021353036.3"/>
</dbReference>